<dbReference type="RefSeq" id="WP_063920041.1">
    <property type="nucleotide sequence ID" value="NZ_JAQYXP010000002.1"/>
</dbReference>
<evidence type="ECO:0000256" key="3">
    <source>
        <dbReference type="ARBA" id="ARBA00022475"/>
    </source>
</evidence>
<dbReference type="Gene3D" id="3.30.70.270">
    <property type="match status" value="1"/>
</dbReference>
<dbReference type="PANTHER" id="PTHR45138:SF9">
    <property type="entry name" value="DIGUANYLATE CYCLASE DGCM-RELATED"/>
    <property type="match status" value="1"/>
</dbReference>
<evidence type="ECO:0000256" key="4">
    <source>
        <dbReference type="ARBA" id="ARBA00022692"/>
    </source>
</evidence>
<keyword evidence="11" id="KW-0808">Transferase</keyword>
<dbReference type="InterPro" id="IPR050469">
    <property type="entry name" value="Diguanylate_Cyclase"/>
</dbReference>
<proteinExistence type="predicted"/>
<feature type="transmembrane region" description="Helical" evidence="9">
    <location>
        <begin position="276"/>
        <end position="296"/>
    </location>
</feature>
<comment type="catalytic activity">
    <reaction evidence="7">
        <text>2 GTP = 3',3'-c-di-GMP + 2 diphosphate</text>
        <dbReference type="Rhea" id="RHEA:24898"/>
        <dbReference type="ChEBI" id="CHEBI:33019"/>
        <dbReference type="ChEBI" id="CHEBI:37565"/>
        <dbReference type="ChEBI" id="CHEBI:58805"/>
        <dbReference type="EC" id="2.7.7.65"/>
    </reaction>
</comment>
<dbReference type="InterPro" id="IPR029787">
    <property type="entry name" value="Nucleotide_cyclase"/>
</dbReference>
<feature type="transmembrane region" description="Helical" evidence="9">
    <location>
        <begin position="52"/>
        <end position="71"/>
    </location>
</feature>
<evidence type="ECO:0000256" key="1">
    <source>
        <dbReference type="ARBA" id="ARBA00004651"/>
    </source>
</evidence>
<keyword evidence="6 9" id="KW-0472">Membrane</keyword>
<dbReference type="CDD" id="cd01949">
    <property type="entry name" value="GGDEF"/>
    <property type="match status" value="1"/>
</dbReference>
<dbReference type="NCBIfam" id="TIGR00254">
    <property type="entry name" value="GGDEF"/>
    <property type="match status" value="1"/>
</dbReference>
<dbReference type="InterPro" id="IPR043128">
    <property type="entry name" value="Rev_trsase/Diguanyl_cyclase"/>
</dbReference>
<reference evidence="11 12" key="1">
    <citation type="journal article" date="2023" name="PLoS ONE">
        <title>Complete genome assembly of Hawai'i environmental nontuberculous mycobacteria reveals unexpected co-isolation with methylobacteria.</title>
        <authorList>
            <person name="Hendrix J."/>
            <person name="Epperson L.E."/>
            <person name="Tong E.I."/>
            <person name="Chan Y.L."/>
            <person name="Hasan N.A."/>
            <person name="Dawrs S.N."/>
            <person name="Norton G.J."/>
            <person name="Virdi R."/>
            <person name="Crooks J.L."/>
            <person name="Chan E.D."/>
            <person name="Honda J.R."/>
            <person name="Strong M."/>
        </authorList>
    </citation>
    <scope>NUCLEOTIDE SEQUENCE [LARGE SCALE GENOMIC DNA]</scope>
    <source>
        <strain evidence="11 12">NJH_HI04-1</strain>
    </source>
</reference>
<keyword evidence="3" id="KW-1003">Cell membrane</keyword>
<feature type="domain" description="GGDEF" evidence="10">
    <location>
        <begin position="349"/>
        <end position="482"/>
    </location>
</feature>
<keyword evidence="4 9" id="KW-0812">Transmembrane</keyword>
<dbReference type="InterPro" id="IPR000160">
    <property type="entry name" value="GGDEF_dom"/>
</dbReference>
<keyword evidence="11" id="KW-0548">Nucleotidyltransferase</keyword>
<evidence type="ECO:0000256" key="9">
    <source>
        <dbReference type="SAM" id="Phobius"/>
    </source>
</evidence>
<comment type="subcellular location">
    <subcellularLocation>
        <location evidence="1">Cell membrane</location>
        <topology evidence="1">Multi-pass membrane protein</topology>
    </subcellularLocation>
</comment>
<comment type="caution">
    <text evidence="11">The sequence shown here is derived from an EMBL/GenBank/DDBJ whole genome shotgun (WGS) entry which is preliminary data.</text>
</comment>
<dbReference type="Proteomes" id="UP001407347">
    <property type="component" value="Unassembled WGS sequence"/>
</dbReference>
<feature type="transmembrane region" description="Helical" evidence="9">
    <location>
        <begin position="199"/>
        <end position="226"/>
    </location>
</feature>
<keyword evidence="5 9" id="KW-1133">Transmembrane helix</keyword>
<organism evidence="11 12">
    <name type="scientific">Methylobacterium ajmalii</name>
    <dbReference type="NCBI Taxonomy" id="2738439"/>
    <lineage>
        <taxon>Bacteria</taxon>
        <taxon>Pseudomonadati</taxon>
        <taxon>Pseudomonadota</taxon>
        <taxon>Alphaproteobacteria</taxon>
        <taxon>Hyphomicrobiales</taxon>
        <taxon>Methylobacteriaceae</taxon>
        <taxon>Methylobacterium</taxon>
    </lineage>
</organism>
<sequence length="500" mass="52263">MTDRRTACLVGFLSFLLAAGTIHLTSDGRDIATVWPANAVVLAALLDRRPGAWTGLLGAGYLAGVAANAVTRGLGAGPLLFGACNLLELYVAASLLRPALEGEGPSSRGPSGDDLLVTPAIVGRFIVVCGLVAPVLSGLGGAATARLLFGQDLETAFLTWVLSDGLGLLIFTPFFFALLRGDYRRCFASKDWRQRAEAVGLQVLVAAAAYGAFFVAVRPLLFALFGPVMLVTFRVGRLGTKAAVMVIAVIGTLATLRGQGPIAAVTPDPHEQAALFQGFLAVLLLTCLPVAAALSARGARFASLSQSAEALRAQGAELARIAATDGLTGVLNRTAFRETALAAMRDPGAVPSLVAIDLDLFKQVNDRHGHLAGDRALVHLVSVLRAGLREADAIGRVGGDEFLVLLPGTDADQAQVVAARLREALRRAPLTLDDGTVLLLSMSCGVAPHRDGMGFEDLVHAADMALYGAKRAGRDARARQEHAAQRPARRPRRAALSGRA</sequence>
<dbReference type="PROSITE" id="PS50887">
    <property type="entry name" value="GGDEF"/>
    <property type="match status" value="1"/>
</dbReference>
<feature type="transmembrane region" description="Helical" evidence="9">
    <location>
        <begin position="238"/>
        <end position="256"/>
    </location>
</feature>
<evidence type="ECO:0000256" key="7">
    <source>
        <dbReference type="ARBA" id="ARBA00034247"/>
    </source>
</evidence>
<dbReference type="SMART" id="SM00267">
    <property type="entry name" value="GGDEF"/>
    <property type="match status" value="1"/>
</dbReference>
<dbReference type="Pfam" id="PF05231">
    <property type="entry name" value="MASE1"/>
    <property type="match status" value="1"/>
</dbReference>
<dbReference type="InterPro" id="IPR007895">
    <property type="entry name" value="MASE1"/>
</dbReference>
<protein>
    <recommendedName>
        <fullName evidence="2">diguanylate cyclase</fullName>
        <ecNumber evidence="2">2.7.7.65</ecNumber>
    </recommendedName>
</protein>
<evidence type="ECO:0000259" key="10">
    <source>
        <dbReference type="PROSITE" id="PS50887"/>
    </source>
</evidence>
<dbReference type="EMBL" id="JAQYXP010000002">
    <property type="protein sequence ID" value="MEN3234672.1"/>
    <property type="molecule type" value="Genomic_DNA"/>
</dbReference>
<evidence type="ECO:0000256" key="2">
    <source>
        <dbReference type="ARBA" id="ARBA00012528"/>
    </source>
</evidence>
<feature type="region of interest" description="Disordered" evidence="8">
    <location>
        <begin position="473"/>
        <end position="500"/>
    </location>
</feature>
<dbReference type="EC" id="2.7.7.65" evidence="2"/>
<dbReference type="SUPFAM" id="SSF55073">
    <property type="entry name" value="Nucleotide cyclase"/>
    <property type="match status" value="1"/>
</dbReference>
<evidence type="ECO:0000313" key="11">
    <source>
        <dbReference type="EMBL" id="MEN3234672.1"/>
    </source>
</evidence>
<keyword evidence="12" id="KW-1185">Reference proteome</keyword>
<accession>A0ABU9ZUA1</accession>
<name>A0ABU9ZUA1_9HYPH</name>
<gene>
    <name evidence="11" type="ORF">PUR29_13815</name>
</gene>
<evidence type="ECO:0000256" key="5">
    <source>
        <dbReference type="ARBA" id="ARBA00022989"/>
    </source>
</evidence>
<evidence type="ECO:0000256" key="8">
    <source>
        <dbReference type="SAM" id="MobiDB-lite"/>
    </source>
</evidence>
<evidence type="ECO:0000256" key="6">
    <source>
        <dbReference type="ARBA" id="ARBA00023136"/>
    </source>
</evidence>
<feature type="compositionally biased region" description="Basic and acidic residues" evidence="8">
    <location>
        <begin position="473"/>
        <end position="484"/>
    </location>
</feature>
<dbReference type="PANTHER" id="PTHR45138">
    <property type="entry name" value="REGULATORY COMPONENTS OF SENSORY TRANSDUCTION SYSTEM"/>
    <property type="match status" value="1"/>
</dbReference>
<evidence type="ECO:0000313" key="12">
    <source>
        <dbReference type="Proteomes" id="UP001407347"/>
    </source>
</evidence>
<dbReference type="Pfam" id="PF00990">
    <property type="entry name" value="GGDEF"/>
    <property type="match status" value="1"/>
</dbReference>
<feature type="transmembrane region" description="Helical" evidence="9">
    <location>
        <begin position="157"/>
        <end position="179"/>
    </location>
</feature>
<feature type="transmembrane region" description="Helical" evidence="9">
    <location>
        <begin position="120"/>
        <end position="145"/>
    </location>
</feature>
<dbReference type="GO" id="GO:0052621">
    <property type="term" value="F:diguanylate cyclase activity"/>
    <property type="evidence" value="ECO:0007669"/>
    <property type="project" value="UniProtKB-EC"/>
</dbReference>